<name>A0A9Q8WJ91_9PEZI</name>
<keyword evidence="2" id="KW-0472">Membrane</keyword>
<keyword evidence="4" id="KW-1185">Reference proteome</keyword>
<feature type="compositionally biased region" description="Low complexity" evidence="1">
    <location>
        <begin position="389"/>
        <end position="398"/>
    </location>
</feature>
<feature type="compositionally biased region" description="Basic and acidic residues" evidence="1">
    <location>
        <begin position="459"/>
        <end position="476"/>
    </location>
</feature>
<sequence>MFSSVCRPARKAGAGAGGRDRFDNLQGTVEIPQMFRRRPALLARKAHVQPVQNRNLWLLSRSLEVSRGSLFGPSAQDKACQCLPMTAAGVWLVLASGIDCGGSLGDHRYMPILIRFPASHDDNVQVLCPNPGHPLHPHISRPLTCLSVLHHHSRLPLSDVSQVSLLPGYGPAVLYHRHQVSVGNGNATGGPFTSRGIVNFLFSVNGPWETPLPLPLGWFCSPVDEPLRGRPAPPLRQYLRLAAAAATTDPTMTTSRNRYFVSRFPTGYRQQEKLQEPPCHNAGHVPIHVIYEAHVRRSAVRCFYPWIFGVLVCTVARRRAHRLRPRRRCRVAGAAPLILEAQSYRVPTLLSLSVYVALLTVAVAVASAFRRQAGSPRRDIPGLRNGKETATGAGSANGLLGGSEYPEVNVHIPGAEFPWDGTELFRSALGGVVRYLNFPKSRQLDDLSLESTFPVSPPKDPRSQDDDTPRTSHSESHTLTGPRIVTSFPSHKSLQVTPAQLVAARRRAHLR</sequence>
<proteinExistence type="predicted"/>
<accession>A0A9Q8WJ91</accession>
<gene>
    <name evidence="3" type="ORF">CLUP02_10931</name>
</gene>
<evidence type="ECO:0000256" key="2">
    <source>
        <dbReference type="SAM" id="Phobius"/>
    </source>
</evidence>
<protein>
    <submittedName>
        <fullName evidence="3">Uncharacterized protein</fullName>
    </submittedName>
</protein>
<feature type="compositionally biased region" description="Basic and acidic residues" evidence="1">
    <location>
        <begin position="376"/>
        <end position="387"/>
    </location>
</feature>
<dbReference type="RefSeq" id="XP_049147048.1">
    <property type="nucleotide sequence ID" value="XM_049289903.1"/>
</dbReference>
<evidence type="ECO:0000313" key="4">
    <source>
        <dbReference type="Proteomes" id="UP000830671"/>
    </source>
</evidence>
<dbReference type="AlphaFoldDB" id="A0A9Q8WJ91"/>
<feature type="transmembrane region" description="Helical" evidence="2">
    <location>
        <begin position="349"/>
        <end position="369"/>
    </location>
</feature>
<evidence type="ECO:0000256" key="1">
    <source>
        <dbReference type="SAM" id="MobiDB-lite"/>
    </source>
</evidence>
<evidence type="ECO:0000313" key="3">
    <source>
        <dbReference type="EMBL" id="UQC85434.1"/>
    </source>
</evidence>
<dbReference type="EMBL" id="CP019477">
    <property type="protein sequence ID" value="UQC85434.1"/>
    <property type="molecule type" value="Genomic_DNA"/>
</dbReference>
<feature type="region of interest" description="Disordered" evidence="1">
    <location>
        <begin position="375"/>
        <end position="398"/>
    </location>
</feature>
<keyword evidence="2" id="KW-1133">Transmembrane helix</keyword>
<dbReference type="Proteomes" id="UP000830671">
    <property type="component" value="Chromosome 5"/>
</dbReference>
<dbReference type="GeneID" id="73344913"/>
<keyword evidence="2" id="KW-0812">Transmembrane</keyword>
<reference evidence="3" key="1">
    <citation type="journal article" date="2021" name="Mol. Plant Microbe Interact.">
        <title>Complete Genome Sequence of the Plant-Pathogenic Fungus Colletotrichum lupini.</title>
        <authorList>
            <person name="Baroncelli R."/>
            <person name="Pensec F."/>
            <person name="Da Lio D."/>
            <person name="Boufleur T."/>
            <person name="Vicente I."/>
            <person name="Sarrocco S."/>
            <person name="Picot A."/>
            <person name="Baraldi E."/>
            <person name="Sukno S."/>
            <person name="Thon M."/>
            <person name="Le Floch G."/>
        </authorList>
    </citation>
    <scope>NUCLEOTIDE SEQUENCE</scope>
    <source>
        <strain evidence="3">IMI 504893</strain>
    </source>
</reference>
<feature type="region of interest" description="Disordered" evidence="1">
    <location>
        <begin position="449"/>
        <end position="492"/>
    </location>
</feature>
<dbReference type="KEGG" id="clup:CLUP02_10931"/>
<organism evidence="3 4">
    <name type="scientific">Colletotrichum lupini</name>
    <dbReference type="NCBI Taxonomy" id="145971"/>
    <lineage>
        <taxon>Eukaryota</taxon>
        <taxon>Fungi</taxon>
        <taxon>Dikarya</taxon>
        <taxon>Ascomycota</taxon>
        <taxon>Pezizomycotina</taxon>
        <taxon>Sordariomycetes</taxon>
        <taxon>Hypocreomycetidae</taxon>
        <taxon>Glomerellales</taxon>
        <taxon>Glomerellaceae</taxon>
        <taxon>Colletotrichum</taxon>
        <taxon>Colletotrichum acutatum species complex</taxon>
    </lineage>
</organism>